<evidence type="ECO:0000256" key="3">
    <source>
        <dbReference type="ARBA" id="ARBA00004906"/>
    </source>
</evidence>
<evidence type="ECO:0000256" key="12">
    <source>
        <dbReference type="ARBA" id="ARBA00023136"/>
    </source>
</evidence>
<sequence length="219" mass="22314">MSSTADLPRPARGGGAFDFGQGSALVLASYPVLLLLVLLSAFVKYVWIALALCCAILFVLSCTGRLLAGPVVFVHDEDTAAVERGGLSQASIAAFPTFVYGAAASAGAGDGEAQCADTAAVERGGLSQASIAAFPTFVYVAGGSAGAGDGEAQCAVCLEALSGGEKVRRLPVCAHTFHVGCIDMWFHSHATCPVCRCHVEPPKAGKMAPLPPEPPLPPV</sequence>
<protein>
    <recommendedName>
        <fullName evidence="4">RING-type E3 ubiquitin transferase</fullName>
        <ecNumber evidence="4">2.3.2.27</ecNumber>
    </recommendedName>
</protein>
<dbReference type="GO" id="GO:0061630">
    <property type="term" value="F:ubiquitin protein ligase activity"/>
    <property type="evidence" value="ECO:0007669"/>
    <property type="project" value="UniProtKB-EC"/>
</dbReference>
<keyword evidence="11" id="KW-1133">Transmembrane helix</keyword>
<evidence type="ECO:0000256" key="10">
    <source>
        <dbReference type="ARBA" id="ARBA00022833"/>
    </source>
</evidence>
<dbReference type="FunFam" id="3.30.40.10:FF:000187">
    <property type="entry name" value="E3 ubiquitin-protein ligase ATL6"/>
    <property type="match status" value="1"/>
</dbReference>
<keyword evidence="5" id="KW-0808">Transferase</keyword>
<dbReference type="EnsemblPlants" id="EMT12523">
    <property type="protein sequence ID" value="EMT12523"/>
    <property type="gene ID" value="F775_14216"/>
</dbReference>
<dbReference type="Pfam" id="PF13639">
    <property type="entry name" value="zf-RING_2"/>
    <property type="match status" value="1"/>
</dbReference>
<dbReference type="CDD" id="cd16461">
    <property type="entry name" value="RING-H2_EL5-like"/>
    <property type="match status" value="1"/>
</dbReference>
<keyword evidence="9" id="KW-0833">Ubl conjugation pathway</keyword>
<dbReference type="PANTHER" id="PTHR14155">
    <property type="entry name" value="RING FINGER DOMAIN-CONTAINING"/>
    <property type="match status" value="1"/>
</dbReference>
<dbReference type="PANTHER" id="PTHR14155:SF553">
    <property type="entry name" value="OS06G0535200 PROTEIN"/>
    <property type="match status" value="1"/>
</dbReference>
<dbReference type="InterPro" id="IPR053238">
    <property type="entry name" value="RING-H2_zinc_finger"/>
</dbReference>
<feature type="domain" description="RING-type" evidence="14">
    <location>
        <begin position="154"/>
        <end position="196"/>
    </location>
</feature>
<keyword evidence="6" id="KW-0812">Transmembrane</keyword>
<evidence type="ECO:0000256" key="7">
    <source>
        <dbReference type="ARBA" id="ARBA00022723"/>
    </source>
</evidence>
<dbReference type="PROSITE" id="PS50089">
    <property type="entry name" value="ZF_RING_2"/>
    <property type="match status" value="1"/>
</dbReference>
<proteinExistence type="inferred from homology"/>
<dbReference type="EC" id="2.3.2.27" evidence="4"/>
<dbReference type="GO" id="GO:0016020">
    <property type="term" value="C:membrane"/>
    <property type="evidence" value="ECO:0007669"/>
    <property type="project" value="UniProtKB-SubCell"/>
</dbReference>
<dbReference type="GO" id="GO:0008270">
    <property type="term" value="F:zinc ion binding"/>
    <property type="evidence" value="ECO:0007669"/>
    <property type="project" value="UniProtKB-KW"/>
</dbReference>
<comment type="subcellular location">
    <subcellularLocation>
        <location evidence="2">Membrane</location>
        <topology evidence="2">Single-pass membrane protein</topology>
    </subcellularLocation>
</comment>
<keyword evidence="12" id="KW-0472">Membrane</keyword>
<comment type="catalytic activity">
    <reaction evidence="1">
        <text>S-ubiquitinyl-[E2 ubiquitin-conjugating enzyme]-L-cysteine + [acceptor protein]-L-lysine = [E2 ubiquitin-conjugating enzyme]-L-cysteine + N(6)-ubiquitinyl-[acceptor protein]-L-lysine.</text>
        <dbReference type="EC" id="2.3.2.27"/>
    </reaction>
</comment>
<reference evidence="15" key="1">
    <citation type="submission" date="2015-06" db="UniProtKB">
        <authorList>
            <consortium name="EnsemblPlants"/>
        </authorList>
    </citation>
    <scope>IDENTIFICATION</scope>
</reference>
<organism evidence="15">
    <name type="scientific">Aegilops tauschii</name>
    <name type="common">Tausch's goatgrass</name>
    <name type="synonym">Aegilops squarrosa</name>
    <dbReference type="NCBI Taxonomy" id="37682"/>
    <lineage>
        <taxon>Eukaryota</taxon>
        <taxon>Viridiplantae</taxon>
        <taxon>Streptophyta</taxon>
        <taxon>Embryophyta</taxon>
        <taxon>Tracheophyta</taxon>
        <taxon>Spermatophyta</taxon>
        <taxon>Magnoliopsida</taxon>
        <taxon>Liliopsida</taxon>
        <taxon>Poales</taxon>
        <taxon>Poaceae</taxon>
        <taxon>BOP clade</taxon>
        <taxon>Pooideae</taxon>
        <taxon>Triticodae</taxon>
        <taxon>Triticeae</taxon>
        <taxon>Triticinae</taxon>
        <taxon>Aegilops</taxon>
    </lineage>
</organism>
<keyword evidence="8" id="KW-0863">Zinc-finger</keyword>
<dbReference type="InterPro" id="IPR001841">
    <property type="entry name" value="Znf_RING"/>
</dbReference>
<evidence type="ECO:0000256" key="9">
    <source>
        <dbReference type="ARBA" id="ARBA00022786"/>
    </source>
</evidence>
<dbReference type="InterPro" id="IPR013083">
    <property type="entry name" value="Znf_RING/FYVE/PHD"/>
</dbReference>
<evidence type="ECO:0000313" key="15">
    <source>
        <dbReference type="EnsemblPlants" id="EMT12523"/>
    </source>
</evidence>
<keyword evidence="7" id="KW-0479">Metal-binding</keyword>
<evidence type="ECO:0000256" key="4">
    <source>
        <dbReference type="ARBA" id="ARBA00012483"/>
    </source>
</evidence>
<comment type="similarity">
    <text evidence="13">Belongs to the RING-type zinc finger family. ATL subfamily.</text>
</comment>
<evidence type="ECO:0000256" key="13">
    <source>
        <dbReference type="ARBA" id="ARBA00024209"/>
    </source>
</evidence>
<evidence type="ECO:0000256" key="6">
    <source>
        <dbReference type="ARBA" id="ARBA00022692"/>
    </source>
</evidence>
<evidence type="ECO:0000259" key="14">
    <source>
        <dbReference type="PROSITE" id="PS50089"/>
    </source>
</evidence>
<comment type="pathway">
    <text evidence="3">Protein modification; protein ubiquitination.</text>
</comment>
<name>M8CBN4_AEGTA</name>
<evidence type="ECO:0000256" key="5">
    <source>
        <dbReference type="ARBA" id="ARBA00022679"/>
    </source>
</evidence>
<keyword evidence="10" id="KW-0862">Zinc</keyword>
<dbReference type="AlphaFoldDB" id="M8CBN4"/>
<accession>M8CBN4</accession>
<evidence type="ECO:0000256" key="1">
    <source>
        <dbReference type="ARBA" id="ARBA00000900"/>
    </source>
</evidence>
<evidence type="ECO:0000256" key="11">
    <source>
        <dbReference type="ARBA" id="ARBA00022989"/>
    </source>
</evidence>
<evidence type="ECO:0000256" key="2">
    <source>
        <dbReference type="ARBA" id="ARBA00004167"/>
    </source>
</evidence>
<evidence type="ECO:0000256" key="8">
    <source>
        <dbReference type="ARBA" id="ARBA00022771"/>
    </source>
</evidence>
<dbReference type="Gene3D" id="3.30.40.10">
    <property type="entry name" value="Zinc/RING finger domain, C3HC4 (zinc finger)"/>
    <property type="match status" value="1"/>
</dbReference>
<dbReference type="SUPFAM" id="SSF57850">
    <property type="entry name" value="RING/U-box"/>
    <property type="match status" value="1"/>
</dbReference>
<dbReference type="SMART" id="SM00184">
    <property type="entry name" value="RING"/>
    <property type="match status" value="1"/>
</dbReference>